<organism evidence="1 2">
    <name type="scientific">Clostridium perfringens</name>
    <dbReference type="NCBI Taxonomy" id="1502"/>
    <lineage>
        <taxon>Bacteria</taxon>
        <taxon>Bacillati</taxon>
        <taxon>Bacillota</taxon>
        <taxon>Clostridia</taxon>
        <taxon>Eubacteriales</taxon>
        <taxon>Clostridiaceae</taxon>
        <taxon>Clostridium</taxon>
    </lineage>
</organism>
<evidence type="ECO:0000313" key="1">
    <source>
        <dbReference type="EMBL" id="NGU31109.1"/>
    </source>
</evidence>
<dbReference type="AlphaFoldDB" id="A0AAP6WP47"/>
<reference evidence="1 2" key="1">
    <citation type="submission" date="2020-02" db="EMBL/GenBank/DDBJ databases">
        <title>Genomic Insights into the Phylogeny and Genetic Plasticity of the Human and Animal Enteric Pathogen Clostridium perfringens.</title>
        <authorList>
            <person name="Feng Y."/>
            <person name="Hu Y."/>
        </authorList>
    </citation>
    <scope>NUCLEOTIDE SEQUENCE [LARGE SCALE GENOMIC DNA]</scope>
    <source>
        <strain evidence="1 2">CP-40</strain>
    </source>
</reference>
<name>A0AAP6WP47_CLOPF</name>
<sequence>MIGFSCGVGNLKDRKKSCMQCKHFFMFGIGSGYCCVKTNKNDEDDMISPQGHCKYYKRNVELFYSDGRIKDQDLFDEMMYI</sequence>
<dbReference type="EMBL" id="JAALLZ010000006">
    <property type="protein sequence ID" value="NGU31109.1"/>
    <property type="molecule type" value="Genomic_DNA"/>
</dbReference>
<gene>
    <name evidence="1" type="ORF">G6Z34_13540</name>
</gene>
<accession>A0AAP6WP47</accession>
<proteinExistence type="predicted"/>
<protein>
    <submittedName>
        <fullName evidence="1">Uncharacterized protein</fullName>
    </submittedName>
</protein>
<comment type="caution">
    <text evidence="1">The sequence shown here is derived from an EMBL/GenBank/DDBJ whole genome shotgun (WGS) entry which is preliminary data.</text>
</comment>
<dbReference type="Proteomes" id="UP000481454">
    <property type="component" value="Unassembled WGS sequence"/>
</dbReference>
<dbReference type="RefSeq" id="WP_164801039.1">
    <property type="nucleotide sequence ID" value="NZ_JAALLZ010000006.1"/>
</dbReference>
<evidence type="ECO:0000313" key="2">
    <source>
        <dbReference type="Proteomes" id="UP000481454"/>
    </source>
</evidence>